<dbReference type="EMBL" id="AP024233">
    <property type="protein sequence ID" value="BCO09540.1"/>
    <property type="molecule type" value="Genomic_DNA"/>
</dbReference>
<dbReference type="GO" id="GO:0003700">
    <property type="term" value="F:DNA-binding transcription factor activity"/>
    <property type="evidence" value="ECO:0007669"/>
    <property type="project" value="InterPro"/>
</dbReference>
<dbReference type="PANTHER" id="PTHR30204:SF15">
    <property type="entry name" value="BLL5018 PROTEIN"/>
    <property type="match status" value="1"/>
</dbReference>
<dbReference type="Pfam" id="PF13411">
    <property type="entry name" value="MerR_1"/>
    <property type="match status" value="1"/>
</dbReference>
<evidence type="ECO:0000259" key="2">
    <source>
        <dbReference type="PROSITE" id="PS50937"/>
    </source>
</evidence>
<dbReference type="PANTHER" id="PTHR30204">
    <property type="entry name" value="REDOX-CYCLING DRUG-SENSING TRANSCRIPTIONAL ACTIVATOR SOXR"/>
    <property type="match status" value="1"/>
</dbReference>
<dbReference type="Gene3D" id="1.10.1660.10">
    <property type="match status" value="1"/>
</dbReference>
<dbReference type="Proteomes" id="UP001063350">
    <property type="component" value="Chromosome"/>
</dbReference>
<proteinExistence type="predicted"/>
<gene>
    <name evidence="3" type="ORF">GF1_19160</name>
</gene>
<keyword evidence="1" id="KW-0238">DNA-binding</keyword>
<dbReference type="InterPro" id="IPR009061">
    <property type="entry name" value="DNA-bd_dom_put_sf"/>
</dbReference>
<keyword evidence="4" id="KW-1185">Reference proteome</keyword>
<dbReference type="RefSeq" id="WP_267926286.1">
    <property type="nucleotide sequence ID" value="NZ_AP024233.1"/>
</dbReference>
<dbReference type="KEGG" id="ddu:GF1_19160"/>
<name>A0A915U2E8_9BACT</name>
<dbReference type="CDD" id="cd04765">
    <property type="entry name" value="HTH_MlrA-like_sg2"/>
    <property type="match status" value="1"/>
</dbReference>
<evidence type="ECO:0000256" key="1">
    <source>
        <dbReference type="ARBA" id="ARBA00023125"/>
    </source>
</evidence>
<feature type="domain" description="HTH merR-type" evidence="2">
    <location>
        <begin position="17"/>
        <end position="87"/>
    </location>
</feature>
<protein>
    <submittedName>
        <fullName evidence="3">MerR family transcriptional regulator</fullName>
    </submittedName>
</protein>
<reference evidence="3" key="1">
    <citation type="submission" date="2020-12" db="EMBL/GenBank/DDBJ databases">
        <title>Desulfobium dissulfuricans gen. nov., sp. nov., a novel mesophilic, sulfate-reducing bacterium isolated from a deep-sea hydrothermal vent.</title>
        <authorList>
            <person name="Hashimoto Y."/>
            <person name="Tame A."/>
            <person name="Sawayama S."/>
            <person name="Miyazaki J."/>
            <person name="Takai K."/>
            <person name="Nakagawa S."/>
        </authorList>
    </citation>
    <scope>NUCLEOTIDE SEQUENCE</scope>
    <source>
        <strain evidence="3">GF1</strain>
    </source>
</reference>
<dbReference type="InterPro" id="IPR047057">
    <property type="entry name" value="MerR_fam"/>
</dbReference>
<evidence type="ECO:0000313" key="4">
    <source>
        <dbReference type="Proteomes" id="UP001063350"/>
    </source>
</evidence>
<dbReference type="GO" id="GO:0003677">
    <property type="term" value="F:DNA binding"/>
    <property type="evidence" value="ECO:0007669"/>
    <property type="project" value="UniProtKB-KW"/>
</dbReference>
<dbReference type="InterPro" id="IPR000551">
    <property type="entry name" value="MerR-type_HTH_dom"/>
</dbReference>
<dbReference type="PROSITE" id="PS50937">
    <property type="entry name" value="HTH_MERR_2"/>
    <property type="match status" value="1"/>
</dbReference>
<dbReference type="AlphaFoldDB" id="A0A915U2E8"/>
<evidence type="ECO:0000313" key="3">
    <source>
        <dbReference type="EMBL" id="BCO09540.1"/>
    </source>
</evidence>
<organism evidence="3 4">
    <name type="scientific">Desulfolithobacter dissulfuricans</name>
    <dbReference type="NCBI Taxonomy" id="2795293"/>
    <lineage>
        <taxon>Bacteria</taxon>
        <taxon>Pseudomonadati</taxon>
        <taxon>Thermodesulfobacteriota</taxon>
        <taxon>Desulfobulbia</taxon>
        <taxon>Desulfobulbales</taxon>
        <taxon>Desulfobulbaceae</taxon>
        <taxon>Desulfolithobacter</taxon>
    </lineage>
</organism>
<dbReference type="SUPFAM" id="SSF46955">
    <property type="entry name" value="Putative DNA-binding domain"/>
    <property type="match status" value="1"/>
</dbReference>
<sequence length="126" mass="14324">MNTQTAGSSVQIPEKKYFRIGEVSKLVGVDPHVLRYWESEFKTIRPRRAKSKQRLYRRKDVETLLLIKTLLHEEGYTIAGARKVLADGGRRPVVPKPGPVLTGSSERLAFIRKELQAIQDILGRRG</sequence>
<accession>A0A915U2E8</accession>
<dbReference type="SMART" id="SM00422">
    <property type="entry name" value="HTH_MERR"/>
    <property type="match status" value="1"/>
</dbReference>